<dbReference type="KEGG" id="moz:MoryE10_32200"/>
<keyword evidence="4" id="KW-1185">Reference proteome</keyword>
<evidence type="ECO:0000313" key="4">
    <source>
        <dbReference type="Proteomes" id="UP000824988"/>
    </source>
</evidence>
<dbReference type="PANTHER" id="PTHR43639">
    <property type="entry name" value="OXIDOREDUCTASE, SHORT-CHAIN DEHYDROGENASE/REDUCTASE FAMILY (AFU_ORTHOLOGUE AFUA_5G02870)"/>
    <property type="match status" value="1"/>
</dbReference>
<protein>
    <submittedName>
        <fullName evidence="3">Dehydrogenase</fullName>
    </submittedName>
</protein>
<dbReference type="InterPro" id="IPR002347">
    <property type="entry name" value="SDR_fam"/>
</dbReference>
<evidence type="ECO:0000256" key="1">
    <source>
        <dbReference type="ARBA" id="ARBA00006484"/>
    </source>
</evidence>
<dbReference type="GO" id="GO:0016491">
    <property type="term" value="F:oxidoreductase activity"/>
    <property type="evidence" value="ECO:0007669"/>
    <property type="project" value="UniProtKB-KW"/>
</dbReference>
<dbReference type="Pfam" id="PF13561">
    <property type="entry name" value="adh_short_C2"/>
    <property type="match status" value="1"/>
</dbReference>
<dbReference type="Proteomes" id="UP000824988">
    <property type="component" value="Chromosome"/>
</dbReference>
<organism evidence="3 4">
    <name type="scientific">Methylogaea oryzae</name>
    <dbReference type="NCBI Taxonomy" id="1295382"/>
    <lineage>
        <taxon>Bacteria</taxon>
        <taxon>Pseudomonadati</taxon>
        <taxon>Pseudomonadota</taxon>
        <taxon>Gammaproteobacteria</taxon>
        <taxon>Methylococcales</taxon>
        <taxon>Methylococcaceae</taxon>
        <taxon>Methylogaea</taxon>
    </lineage>
</organism>
<comment type="similarity">
    <text evidence="1">Belongs to the short-chain dehydrogenases/reductases (SDR) family.</text>
</comment>
<sequence length="270" mass="28994">MFERSALQVAIVTASSKGIGRAIAEVLAEQGYAVVVTSRDEQYARQVAGEIEARGGRALGLAFSLENEADLEPLVERTVDAFGRLDVLVNNALAPHATTPPDKLSRQQIHSAFTANINHTFLLSTLAYPHLQRSRGSIVNIASVVVNRHLLGLPIYGVVKGAIVQMTKVLAAEWARDGIRVNAINPGFIRTEAFVKLGRDQAFIDRSYDYYKNYHALEKVGYPGDVAGVAAYLVSAAANMITGAVIDVDGGYSIRGLPLYSEANSPSPGV</sequence>
<dbReference type="Gene3D" id="3.40.50.720">
    <property type="entry name" value="NAD(P)-binding Rossmann-like Domain"/>
    <property type="match status" value="1"/>
</dbReference>
<dbReference type="PRINTS" id="PR00080">
    <property type="entry name" value="SDRFAMILY"/>
</dbReference>
<dbReference type="FunFam" id="3.40.50.720:FF:000084">
    <property type="entry name" value="Short-chain dehydrogenase reductase"/>
    <property type="match status" value="1"/>
</dbReference>
<dbReference type="PRINTS" id="PR00081">
    <property type="entry name" value="GDHRDH"/>
</dbReference>
<dbReference type="InterPro" id="IPR036291">
    <property type="entry name" value="NAD(P)-bd_dom_sf"/>
</dbReference>
<dbReference type="CDD" id="cd05233">
    <property type="entry name" value="SDR_c"/>
    <property type="match status" value="1"/>
</dbReference>
<dbReference type="SUPFAM" id="SSF51735">
    <property type="entry name" value="NAD(P)-binding Rossmann-fold domains"/>
    <property type="match status" value="1"/>
</dbReference>
<dbReference type="PANTHER" id="PTHR43639:SF1">
    <property type="entry name" value="SHORT-CHAIN DEHYDROGENASE_REDUCTASE FAMILY PROTEIN"/>
    <property type="match status" value="1"/>
</dbReference>
<reference evidence="3" key="1">
    <citation type="submission" date="2019-06" db="EMBL/GenBank/DDBJ databases">
        <title>Complete genome sequence of Methylogaea oryzae strain JCM16910.</title>
        <authorList>
            <person name="Asakawa S."/>
        </authorList>
    </citation>
    <scope>NUCLEOTIDE SEQUENCE</scope>
    <source>
        <strain evidence="3">E10</strain>
    </source>
</reference>
<name>A0A8D5AL95_9GAMM</name>
<evidence type="ECO:0000313" key="3">
    <source>
        <dbReference type="EMBL" id="BBL72614.1"/>
    </source>
</evidence>
<proteinExistence type="inferred from homology"/>
<dbReference type="RefSeq" id="WP_054773589.1">
    <property type="nucleotide sequence ID" value="NZ_AP019782.1"/>
</dbReference>
<evidence type="ECO:0000256" key="2">
    <source>
        <dbReference type="ARBA" id="ARBA00023002"/>
    </source>
</evidence>
<dbReference type="AlphaFoldDB" id="A0A8D5AL95"/>
<accession>A0A8D5AL95</accession>
<dbReference type="EMBL" id="AP019782">
    <property type="protein sequence ID" value="BBL72614.1"/>
    <property type="molecule type" value="Genomic_DNA"/>
</dbReference>
<gene>
    <name evidence="3" type="ORF">MoryE10_32200</name>
</gene>
<keyword evidence="2" id="KW-0560">Oxidoreductase</keyword>